<gene>
    <name evidence="4" type="ORF">JF290_02135</name>
</gene>
<proteinExistence type="predicted"/>
<dbReference type="RefSeq" id="WP_199023076.1">
    <property type="nucleotide sequence ID" value="NZ_JAELVR010000001.1"/>
</dbReference>
<comment type="caution">
    <text evidence="4">The sequence shown here is derived from an EMBL/GenBank/DDBJ whole genome shotgun (WGS) entry which is preliminary data.</text>
</comment>
<name>A0A8J7J733_9RHOB</name>
<evidence type="ECO:0000313" key="4">
    <source>
        <dbReference type="EMBL" id="MBJ6370313.1"/>
    </source>
</evidence>
<feature type="domain" description="Outer membrane protein beta-barrel" evidence="3">
    <location>
        <begin position="5"/>
        <end position="172"/>
    </location>
</feature>
<dbReference type="EMBL" id="JAELVR010000001">
    <property type="protein sequence ID" value="MBJ6370313.1"/>
    <property type="molecule type" value="Genomic_DNA"/>
</dbReference>
<dbReference type="Proteomes" id="UP000619079">
    <property type="component" value="Unassembled WGS sequence"/>
</dbReference>
<dbReference type="SUPFAM" id="SSF56925">
    <property type="entry name" value="OMPA-like"/>
    <property type="match status" value="1"/>
</dbReference>
<dbReference type="Gene3D" id="2.40.160.20">
    <property type="match status" value="1"/>
</dbReference>
<dbReference type="AlphaFoldDB" id="A0A8J7J733"/>
<organism evidence="4 5">
    <name type="scientific">Sedimentitalea arenosa</name>
    <dbReference type="NCBI Taxonomy" id="2798803"/>
    <lineage>
        <taxon>Bacteria</taxon>
        <taxon>Pseudomonadati</taxon>
        <taxon>Pseudomonadota</taxon>
        <taxon>Alphaproteobacteria</taxon>
        <taxon>Rhodobacterales</taxon>
        <taxon>Paracoccaceae</taxon>
        <taxon>Sedimentitalea</taxon>
    </lineage>
</organism>
<evidence type="ECO:0000259" key="3">
    <source>
        <dbReference type="Pfam" id="PF13505"/>
    </source>
</evidence>
<feature type="chain" id="PRO_5035202128" evidence="2">
    <location>
        <begin position="20"/>
        <end position="172"/>
    </location>
</feature>
<evidence type="ECO:0000256" key="1">
    <source>
        <dbReference type="ARBA" id="ARBA00022729"/>
    </source>
</evidence>
<keyword evidence="1 2" id="KW-0732">Signal</keyword>
<accession>A0A8J7J733</accession>
<sequence length="172" mass="18300">MKKALLAGAFVLAAGAAHAGDWTGGYVGAGLGYGVVDVSNNVPGGEDYMFGLHGGYRYDFGDWVVGGELEYDWSDIDVANNTVTLDNVSRLKLNLGYDFGPGMSYLIVGAAEAYTSGLGDDSGYLYGIGAAYQVTEQWIVSGEVLQHDFDDFNASGLDVEATTVNFRASFRF</sequence>
<dbReference type="InterPro" id="IPR011250">
    <property type="entry name" value="OMP/PagP_B-barrel"/>
</dbReference>
<feature type="signal peptide" evidence="2">
    <location>
        <begin position="1"/>
        <end position="19"/>
    </location>
</feature>
<protein>
    <submittedName>
        <fullName evidence="4">Porin family protein</fullName>
    </submittedName>
</protein>
<evidence type="ECO:0000256" key="2">
    <source>
        <dbReference type="SAM" id="SignalP"/>
    </source>
</evidence>
<dbReference type="Pfam" id="PF13505">
    <property type="entry name" value="OMP_b-brl"/>
    <property type="match status" value="1"/>
</dbReference>
<keyword evidence="5" id="KW-1185">Reference proteome</keyword>
<dbReference type="InterPro" id="IPR027385">
    <property type="entry name" value="Beta-barrel_OMP"/>
</dbReference>
<evidence type="ECO:0000313" key="5">
    <source>
        <dbReference type="Proteomes" id="UP000619079"/>
    </source>
</evidence>
<reference evidence="4" key="1">
    <citation type="submission" date="2020-12" db="EMBL/GenBank/DDBJ databases">
        <title>Sedimentitalea sp. nov., isolated from sand in Incheon.</title>
        <authorList>
            <person name="Kim W."/>
        </authorList>
    </citation>
    <scope>NUCLEOTIDE SEQUENCE</scope>
    <source>
        <strain evidence="4">CAU 1593</strain>
    </source>
</reference>